<keyword evidence="2 3" id="KW-0802">TPR repeat</keyword>
<organism evidence="5 6">
    <name type="scientific">Jannaschia ovalis</name>
    <dbReference type="NCBI Taxonomy" id="3038773"/>
    <lineage>
        <taxon>Bacteria</taxon>
        <taxon>Pseudomonadati</taxon>
        <taxon>Pseudomonadota</taxon>
        <taxon>Alphaproteobacteria</taxon>
        <taxon>Rhodobacterales</taxon>
        <taxon>Roseobacteraceae</taxon>
        <taxon>Jannaschia</taxon>
    </lineage>
</organism>
<evidence type="ECO:0000313" key="6">
    <source>
        <dbReference type="Proteomes" id="UP001243420"/>
    </source>
</evidence>
<proteinExistence type="predicted"/>
<gene>
    <name evidence="5" type="ORF">P8627_04755</name>
</gene>
<feature type="chain" id="PRO_5045976508" description="Tetratricopeptide repeat-containing protein" evidence="4">
    <location>
        <begin position="20"/>
        <end position="186"/>
    </location>
</feature>
<dbReference type="Proteomes" id="UP001243420">
    <property type="component" value="Chromosome"/>
</dbReference>
<dbReference type="InterPro" id="IPR050498">
    <property type="entry name" value="Ycf3"/>
</dbReference>
<accession>A0ABY8LE44</accession>
<dbReference type="InterPro" id="IPR019734">
    <property type="entry name" value="TPR_rpt"/>
</dbReference>
<dbReference type="SMART" id="SM00028">
    <property type="entry name" value="TPR"/>
    <property type="match status" value="2"/>
</dbReference>
<evidence type="ECO:0000313" key="5">
    <source>
        <dbReference type="EMBL" id="WGH79579.1"/>
    </source>
</evidence>
<dbReference type="SUPFAM" id="SSF48452">
    <property type="entry name" value="TPR-like"/>
    <property type="match status" value="1"/>
</dbReference>
<sequence length="186" mass="19851">MIRPLLVTALIVLAAPARAACPPAPEIAPRMDALLAEVQAAPDEGAARAVSARMWAVWTDAPDSRAQELLDEGMQRRAAFDLAGARTAFDALVAYCPDYAEGYNQRAFVNFILGEHAAALPDLDRAIALSPRHVAAIAGKGLTLISMGRVSEGQDVIREALALNPWLSERRFLDIAPGPAGDEIEL</sequence>
<evidence type="ECO:0008006" key="7">
    <source>
        <dbReference type="Google" id="ProtNLM"/>
    </source>
</evidence>
<dbReference type="Gene3D" id="1.25.40.10">
    <property type="entry name" value="Tetratricopeptide repeat domain"/>
    <property type="match status" value="1"/>
</dbReference>
<dbReference type="PROSITE" id="PS50005">
    <property type="entry name" value="TPR"/>
    <property type="match status" value="1"/>
</dbReference>
<evidence type="ECO:0000256" key="1">
    <source>
        <dbReference type="ARBA" id="ARBA00022737"/>
    </source>
</evidence>
<reference evidence="5 6" key="1">
    <citation type="submission" date="2023-04" db="EMBL/GenBank/DDBJ databases">
        <title>Jannaschia ovalis sp. nov., a marine bacterium isolated from sea tidal flat.</title>
        <authorList>
            <person name="Kwon D.Y."/>
            <person name="Kim J.-J."/>
        </authorList>
    </citation>
    <scope>NUCLEOTIDE SEQUENCE [LARGE SCALE GENOMIC DNA]</scope>
    <source>
        <strain evidence="5 6">GRR-S6-38</strain>
    </source>
</reference>
<dbReference type="InterPro" id="IPR011990">
    <property type="entry name" value="TPR-like_helical_dom_sf"/>
</dbReference>
<evidence type="ECO:0000256" key="4">
    <source>
        <dbReference type="SAM" id="SignalP"/>
    </source>
</evidence>
<evidence type="ECO:0000256" key="3">
    <source>
        <dbReference type="PROSITE-ProRule" id="PRU00339"/>
    </source>
</evidence>
<keyword evidence="6" id="KW-1185">Reference proteome</keyword>
<keyword evidence="1" id="KW-0677">Repeat</keyword>
<feature type="repeat" description="TPR" evidence="3">
    <location>
        <begin position="100"/>
        <end position="133"/>
    </location>
</feature>
<keyword evidence="4" id="KW-0732">Signal</keyword>
<evidence type="ECO:0000256" key="2">
    <source>
        <dbReference type="ARBA" id="ARBA00022803"/>
    </source>
</evidence>
<protein>
    <recommendedName>
        <fullName evidence="7">Tetratricopeptide repeat-containing protein</fullName>
    </recommendedName>
</protein>
<dbReference type="PANTHER" id="PTHR44858:SF1">
    <property type="entry name" value="UDP-N-ACETYLGLUCOSAMINE--PEPTIDE N-ACETYLGLUCOSAMINYLTRANSFERASE SPINDLY-RELATED"/>
    <property type="match status" value="1"/>
</dbReference>
<dbReference type="EMBL" id="CP122537">
    <property type="protein sequence ID" value="WGH79579.1"/>
    <property type="molecule type" value="Genomic_DNA"/>
</dbReference>
<name>A0ABY8LE44_9RHOB</name>
<dbReference type="PANTHER" id="PTHR44858">
    <property type="entry name" value="TETRATRICOPEPTIDE REPEAT PROTEIN 6"/>
    <property type="match status" value="1"/>
</dbReference>
<feature type="signal peptide" evidence="4">
    <location>
        <begin position="1"/>
        <end position="19"/>
    </location>
</feature>
<dbReference type="RefSeq" id="WP_279966485.1">
    <property type="nucleotide sequence ID" value="NZ_CP122537.1"/>
</dbReference>